<dbReference type="PANTHER" id="PTHR34309:SF1">
    <property type="entry name" value="PROTEIN GLCG"/>
    <property type="match status" value="1"/>
</dbReference>
<protein>
    <recommendedName>
        <fullName evidence="1">DUF306 domain-containing protein</fullName>
    </recommendedName>
</protein>
<feature type="domain" description="DUF306" evidence="1">
    <location>
        <begin position="208"/>
        <end position="300"/>
    </location>
</feature>
<dbReference type="PANTHER" id="PTHR34309">
    <property type="entry name" value="SLR1406 PROTEIN"/>
    <property type="match status" value="1"/>
</dbReference>
<dbReference type="InterPro" id="IPR038084">
    <property type="entry name" value="PduO/GlcC-like_sf"/>
</dbReference>
<dbReference type="EMBL" id="CP042910">
    <property type="protein sequence ID" value="QEG17058.1"/>
    <property type="molecule type" value="Genomic_DNA"/>
</dbReference>
<name>A0ABX5YN06_9PLAN</name>
<dbReference type="Gene3D" id="3.30.450.150">
    <property type="entry name" value="Haem-degrading domain"/>
    <property type="match status" value="1"/>
</dbReference>
<keyword evidence="3" id="KW-1185">Reference proteome</keyword>
<accession>A0ABX5YN06</accession>
<gene>
    <name evidence="2" type="ORF">GmarT_29360</name>
</gene>
<evidence type="ECO:0000259" key="1">
    <source>
        <dbReference type="Pfam" id="PF03724"/>
    </source>
</evidence>
<proteinExistence type="predicted"/>
<evidence type="ECO:0000313" key="2">
    <source>
        <dbReference type="EMBL" id="QEG17058.1"/>
    </source>
</evidence>
<dbReference type="InterPro" id="IPR052517">
    <property type="entry name" value="GlcG_carb_metab_protein"/>
</dbReference>
<sequence>MLKNVLQSYLVFAWPLVLTLLIGVNMALAQPDQAKVLFENEQPLPLVRTNRAQLTLAGAERAIVASRKQADAMSIQVNIAVVDDGGHLLAFARMDGARPGSVYTSITKATSAATKRGPTGPLPNADAVNTQLSLAVENAAAVSGGKFTTLKGGVPIIYGGQVIGAIGVGGATGEQDAEVAAAGVAELTKALESVENSQTSTEEKVIFGNWLIEDIEGHGVIDNAQTTIQIAEDRSVTGNTGVNRYMAKAKLDGQNIKIEPGPITTRAAGPPALMDQESRFLTALQKVKKFHIDDKRLLYLVDDKEMMLLRASRVK</sequence>
<dbReference type="Pfam" id="PF03928">
    <property type="entry name" value="HbpS-like"/>
    <property type="match status" value="1"/>
</dbReference>
<reference evidence="2 3" key="1">
    <citation type="submission" date="2019-08" db="EMBL/GenBank/DDBJ databases">
        <title>Deep-cultivation of Planctomycetes and their phenomic and genomic characterization uncovers novel biology.</title>
        <authorList>
            <person name="Wiegand S."/>
            <person name="Jogler M."/>
            <person name="Boedeker C."/>
            <person name="Pinto D."/>
            <person name="Vollmers J."/>
            <person name="Rivas-Marin E."/>
            <person name="Kohn T."/>
            <person name="Peeters S.H."/>
            <person name="Heuer A."/>
            <person name="Rast P."/>
            <person name="Oberbeckmann S."/>
            <person name="Bunk B."/>
            <person name="Jeske O."/>
            <person name="Meyerdierks A."/>
            <person name="Storesund J.E."/>
            <person name="Kallscheuer N."/>
            <person name="Luecker S."/>
            <person name="Lage O.M."/>
            <person name="Pohl T."/>
            <person name="Merkel B.J."/>
            <person name="Hornburger P."/>
            <person name="Mueller R.-W."/>
            <person name="Bruemmer F."/>
            <person name="Labrenz M."/>
            <person name="Spormann A.M."/>
            <person name="Op den Camp H."/>
            <person name="Overmann J."/>
            <person name="Amann R."/>
            <person name="Jetten M.S.M."/>
            <person name="Mascher T."/>
            <person name="Medema M.H."/>
            <person name="Devos D.P."/>
            <person name="Kaster A.-K."/>
            <person name="Ovreas L."/>
            <person name="Rohde M."/>
            <person name="Galperin M.Y."/>
            <person name="Jogler C."/>
        </authorList>
    </citation>
    <scope>NUCLEOTIDE SEQUENCE [LARGE SCALE GENOMIC DNA]</scope>
    <source>
        <strain evidence="2 3">DSM 8797</strain>
    </source>
</reference>
<dbReference type="Pfam" id="PF03724">
    <property type="entry name" value="META"/>
    <property type="match status" value="1"/>
</dbReference>
<dbReference type="SUPFAM" id="SSF143744">
    <property type="entry name" value="GlcG-like"/>
    <property type="match status" value="1"/>
</dbReference>
<evidence type="ECO:0000313" key="3">
    <source>
        <dbReference type="Proteomes" id="UP000322887"/>
    </source>
</evidence>
<dbReference type="Gene3D" id="2.40.128.270">
    <property type="match status" value="1"/>
</dbReference>
<dbReference type="RefSeq" id="WP_002646628.1">
    <property type="nucleotide sequence ID" value="NZ_CP043931.1"/>
</dbReference>
<dbReference type="InterPro" id="IPR038670">
    <property type="entry name" value="HslJ-like_sf"/>
</dbReference>
<organism evidence="2 3">
    <name type="scientific">Gimesia maris</name>
    <dbReference type="NCBI Taxonomy" id="122"/>
    <lineage>
        <taxon>Bacteria</taxon>
        <taxon>Pseudomonadati</taxon>
        <taxon>Planctomycetota</taxon>
        <taxon>Planctomycetia</taxon>
        <taxon>Planctomycetales</taxon>
        <taxon>Planctomycetaceae</taxon>
        <taxon>Gimesia</taxon>
    </lineage>
</organism>
<dbReference type="Proteomes" id="UP000322887">
    <property type="component" value="Chromosome"/>
</dbReference>
<dbReference type="InterPro" id="IPR005184">
    <property type="entry name" value="DUF306_Meta_HslJ"/>
</dbReference>
<dbReference type="InterPro" id="IPR005624">
    <property type="entry name" value="PduO/GlcC-like"/>
</dbReference>